<dbReference type="CDD" id="cd00082">
    <property type="entry name" value="HisKA"/>
    <property type="match status" value="1"/>
</dbReference>
<dbReference type="InterPro" id="IPR003661">
    <property type="entry name" value="HisK_dim/P_dom"/>
</dbReference>
<feature type="non-terminal residue" evidence="13">
    <location>
        <position position="537"/>
    </location>
</feature>
<evidence type="ECO:0000256" key="1">
    <source>
        <dbReference type="ARBA" id="ARBA00000085"/>
    </source>
</evidence>
<dbReference type="PROSITE" id="PS50112">
    <property type="entry name" value="PAS"/>
    <property type="match status" value="1"/>
</dbReference>
<dbReference type="PROSITE" id="PS50113">
    <property type="entry name" value="PAC"/>
    <property type="match status" value="1"/>
</dbReference>
<feature type="domain" description="Histidine kinase" evidence="9">
    <location>
        <begin position="300"/>
        <end position="517"/>
    </location>
</feature>
<dbReference type="CDD" id="cd16922">
    <property type="entry name" value="HATPase_EvgS-ArcB-TorS-like"/>
    <property type="match status" value="1"/>
</dbReference>
<dbReference type="Gene3D" id="3.30.450.20">
    <property type="entry name" value="PAS domain"/>
    <property type="match status" value="1"/>
</dbReference>
<accession>A0A537JW65</accession>
<comment type="catalytic activity">
    <reaction evidence="1">
        <text>ATP + protein L-histidine = ADP + protein N-phospho-L-histidine.</text>
        <dbReference type="EC" id="2.7.13.3"/>
    </reaction>
</comment>
<evidence type="ECO:0000259" key="9">
    <source>
        <dbReference type="PROSITE" id="PS50109"/>
    </source>
</evidence>
<dbReference type="InterPro" id="IPR005467">
    <property type="entry name" value="His_kinase_dom"/>
</dbReference>
<keyword evidence="6" id="KW-0902">Two-component regulatory system</keyword>
<evidence type="ECO:0000256" key="4">
    <source>
        <dbReference type="ARBA" id="ARBA00022679"/>
    </source>
</evidence>
<evidence type="ECO:0000256" key="7">
    <source>
        <dbReference type="PROSITE-ProRule" id="PRU00169"/>
    </source>
</evidence>
<protein>
    <recommendedName>
        <fullName evidence="2">histidine kinase</fullName>
        <ecNumber evidence="2">2.7.13.3</ecNumber>
    </recommendedName>
</protein>
<dbReference type="Gene3D" id="1.10.287.130">
    <property type="match status" value="1"/>
</dbReference>
<dbReference type="InterPro" id="IPR036890">
    <property type="entry name" value="HATPase_C_sf"/>
</dbReference>
<keyword evidence="5" id="KW-0418">Kinase</keyword>
<dbReference type="InterPro" id="IPR011006">
    <property type="entry name" value="CheY-like_superfamily"/>
</dbReference>
<dbReference type="CDD" id="cd00130">
    <property type="entry name" value="PAS"/>
    <property type="match status" value="1"/>
</dbReference>
<feature type="domain" description="PAC" evidence="12">
    <location>
        <begin position="231"/>
        <end position="283"/>
    </location>
</feature>
<dbReference type="InterPro" id="IPR004358">
    <property type="entry name" value="Sig_transdc_His_kin-like_C"/>
</dbReference>
<sequence>MPSQQPPAPSGRPGPRNRAGPGRRLRVLIVEDEPAHAELEVRELLRAEFAPEWQRVETEQAYLEHLAASPDLILADYSLPQFGAPRALELLRDRGLEIPFIVVSGTMGEEVAVDLMRLGAADYLLKDRLARLGPAVHRVLDQQRLRRHQQHTEEALLASAARYQSLFEGVPVGLYRTTAGGEFLEANPAFLQMLGLPDLEALRDAKATSLYVDPEVRAQWIALLEREGVVNGFESRLRRVDGQIIWVRASARMVRGDSGRAAYLEGAVEDITERKRAEEALMKAREADRANQAKSEFLSRMSHELRTPLNAILGFAQMLESDPLAPEQRESVGYILRGGRHLLGLINEVLDIARIEAGRLTLSPEPVLVPEIVRETVELAAPLAAGAAVQLHADVADFPQRHVMADKQRVVQVLLNLVSNAIKYNHRGGAVTLSCEDVAGGRFRITVRDTGPGIPRENLERLFTPFERLNADTTSVEGSGLGLALSKGLVEAMGGVMGVDSVVGQGSTFWAEFPVADGTIPPEEPADREPPGTDAAG</sequence>
<keyword evidence="3 7" id="KW-0597">Phosphoprotein</keyword>
<gene>
    <name evidence="13" type="ORF">E6H00_14800</name>
</gene>
<dbReference type="SUPFAM" id="SSF47384">
    <property type="entry name" value="Homodimeric domain of signal transducing histidine kinase"/>
    <property type="match status" value="1"/>
</dbReference>
<evidence type="ECO:0000256" key="5">
    <source>
        <dbReference type="ARBA" id="ARBA00022777"/>
    </source>
</evidence>
<dbReference type="PROSITE" id="PS50110">
    <property type="entry name" value="RESPONSE_REGULATORY"/>
    <property type="match status" value="1"/>
</dbReference>
<evidence type="ECO:0000256" key="3">
    <source>
        <dbReference type="ARBA" id="ARBA00022553"/>
    </source>
</evidence>
<dbReference type="CDD" id="cd00156">
    <property type="entry name" value="REC"/>
    <property type="match status" value="1"/>
</dbReference>
<dbReference type="InterPro" id="IPR036097">
    <property type="entry name" value="HisK_dim/P_sf"/>
</dbReference>
<dbReference type="Pfam" id="PF00512">
    <property type="entry name" value="HisKA"/>
    <property type="match status" value="1"/>
</dbReference>
<dbReference type="PANTHER" id="PTHR43047:SF72">
    <property type="entry name" value="OSMOSENSING HISTIDINE PROTEIN KINASE SLN1"/>
    <property type="match status" value="1"/>
</dbReference>
<feature type="region of interest" description="Disordered" evidence="8">
    <location>
        <begin position="516"/>
        <end position="537"/>
    </location>
</feature>
<dbReference type="PRINTS" id="PR00344">
    <property type="entry name" value="BCTRLSENSOR"/>
</dbReference>
<dbReference type="SMART" id="SM00086">
    <property type="entry name" value="PAC"/>
    <property type="match status" value="1"/>
</dbReference>
<dbReference type="Gene3D" id="3.30.565.10">
    <property type="entry name" value="Histidine kinase-like ATPase, C-terminal domain"/>
    <property type="match status" value="1"/>
</dbReference>
<dbReference type="SUPFAM" id="SSF52172">
    <property type="entry name" value="CheY-like"/>
    <property type="match status" value="1"/>
</dbReference>
<dbReference type="SMART" id="SM00448">
    <property type="entry name" value="REC"/>
    <property type="match status" value="1"/>
</dbReference>
<evidence type="ECO:0000313" key="14">
    <source>
        <dbReference type="Proteomes" id="UP000318509"/>
    </source>
</evidence>
<dbReference type="GO" id="GO:0005886">
    <property type="term" value="C:plasma membrane"/>
    <property type="evidence" value="ECO:0007669"/>
    <property type="project" value="TreeGrafter"/>
</dbReference>
<dbReference type="AlphaFoldDB" id="A0A537JW65"/>
<dbReference type="NCBIfam" id="TIGR00229">
    <property type="entry name" value="sensory_box"/>
    <property type="match status" value="1"/>
</dbReference>
<evidence type="ECO:0000259" key="11">
    <source>
        <dbReference type="PROSITE" id="PS50112"/>
    </source>
</evidence>
<proteinExistence type="predicted"/>
<feature type="compositionally biased region" description="Pro residues" evidence="8">
    <location>
        <begin position="1"/>
        <end position="12"/>
    </location>
</feature>
<evidence type="ECO:0000259" key="12">
    <source>
        <dbReference type="PROSITE" id="PS50113"/>
    </source>
</evidence>
<evidence type="ECO:0000313" key="13">
    <source>
        <dbReference type="EMBL" id="TMI87789.1"/>
    </source>
</evidence>
<evidence type="ECO:0000256" key="6">
    <source>
        <dbReference type="ARBA" id="ARBA00023012"/>
    </source>
</evidence>
<dbReference type="InterPro" id="IPR000700">
    <property type="entry name" value="PAS-assoc_C"/>
</dbReference>
<dbReference type="SMART" id="SM00387">
    <property type="entry name" value="HATPase_c"/>
    <property type="match status" value="1"/>
</dbReference>
<evidence type="ECO:0000259" key="10">
    <source>
        <dbReference type="PROSITE" id="PS50110"/>
    </source>
</evidence>
<dbReference type="InterPro" id="IPR000014">
    <property type="entry name" value="PAS"/>
</dbReference>
<dbReference type="PANTHER" id="PTHR43047">
    <property type="entry name" value="TWO-COMPONENT HISTIDINE PROTEIN KINASE"/>
    <property type="match status" value="1"/>
</dbReference>
<evidence type="ECO:0000256" key="2">
    <source>
        <dbReference type="ARBA" id="ARBA00012438"/>
    </source>
</evidence>
<dbReference type="Pfam" id="PF02518">
    <property type="entry name" value="HATPase_c"/>
    <property type="match status" value="1"/>
</dbReference>
<organism evidence="13 14">
    <name type="scientific">Candidatus Segetimicrobium genomatis</name>
    <dbReference type="NCBI Taxonomy" id="2569760"/>
    <lineage>
        <taxon>Bacteria</taxon>
        <taxon>Bacillati</taxon>
        <taxon>Candidatus Sysuimicrobiota</taxon>
        <taxon>Candidatus Sysuimicrobiia</taxon>
        <taxon>Candidatus Sysuimicrobiales</taxon>
        <taxon>Candidatus Segetimicrobiaceae</taxon>
        <taxon>Candidatus Segetimicrobium</taxon>
    </lineage>
</organism>
<dbReference type="Pfam" id="PF13188">
    <property type="entry name" value="PAS_8"/>
    <property type="match status" value="1"/>
</dbReference>
<feature type="modified residue" description="4-aspartylphosphate" evidence="7">
    <location>
        <position position="76"/>
    </location>
</feature>
<comment type="caution">
    <text evidence="13">The sequence shown here is derived from an EMBL/GenBank/DDBJ whole genome shotgun (WGS) entry which is preliminary data.</text>
</comment>
<evidence type="ECO:0000256" key="8">
    <source>
        <dbReference type="SAM" id="MobiDB-lite"/>
    </source>
</evidence>
<dbReference type="SUPFAM" id="SSF55785">
    <property type="entry name" value="PYP-like sensor domain (PAS domain)"/>
    <property type="match status" value="1"/>
</dbReference>
<name>A0A537JW65_9BACT</name>
<feature type="region of interest" description="Disordered" evidence="8">
    <location>
        <begin position="1"/>
        <end position="22"/>
    </location>
</feature>
<dbReference type="Proteomes" id="UP000318509">
    <property type="component" value="Unassembled WGS sequence"/>
</dbReference>
<dbReference type="GO" id="GO:0000155">
    <property type="term" value="F:phosphorelay sensor kinase activity"/>
    <property type="evidence" value="ECO:0007669"/>
    <property type="project" value="InterPro"/>
</dbReference>
<dbReference type="InterPro" id="IPR003594">
    <property type="entry name" value="HATPase_dom"/>
</dbReference>
<dbReference type="SMART" id="SM00091">
    <property type="entry name" value="PAS"/>
    <property type="match status" value="1"/>
</dbReference>
<dbReference type="InterPro" id="IPR035965">
    <property type="entry name" value="PAS-like_dom_sf"/>
</dbReference>
<feature type="domain" description="Response regulatory" evidence="10">
    <location>
        <begin position="26"/>
        <end position="141"/>
    </location>
</feature>
<dbReference type="SUPFAM" id="SSF55874">
    <property type="entry name" value="ATPase domain of HSP90 chaperone/DNA topoisomerase II/histidine kinase"/>
    <property type="match status" value="1"/>
</dbReference>
<dbReference type="PROSITE" id="PS50109">
    <property type="entry name" value="HIS_KIN"/>
    <property type="match status" value="1"/>
</dbReference>
<dbReference type="Pfam" id="PF00072">
    <property type="entry name" value="Response_reg"/>
    <property type="match status" value="1"/>
</dbReference>
<dbReference type="InterPro" id="IPR001789">
    <property type="entry name" value="Sig_transdc_resp-reg_receiver"/>
</dbReference>
<dbReference type="Gene3D" id="3.40.50.2300">
    <property type="match status" value="1"/>
</dbReference>
<dbReference type="EMBL" id="VBAK01000151">
    <property type="protein sequence ID" value="TMI87789.1"/>
    <property type="molecule type" value="Genomic_DNA"/>
</dbReference>
<dbReference type="EC" id="2.7.13.3" evidence="2"/>
<feature type="domain" description="PAS" evidence="11">
    <location>
        <begin position="159"/>
        <end position="215"/>
    </location>
</feature>
<reference evidence="13 14" key="1">
    <citation type="journal article" date="2019" name="Nat. Microbiol.">
        <title>Mediterranean grassland soil C-N compound turnover is dependent on rainfall and depth, and is mediated by genomically divergent microorganisms.</title>
        <authorList>
            <person name="Diamond S."/>
            <person name="Andeer P.F."/>
            <person name="Li Z."/>
            <person name="Crits-Christoph A."/>
            <person name="Burstein D."/>
            <person name="Anantharaman K."/>
            <person name="Lane K.R."/>
            <person name="Thomas B.C."/>
            <person name="Pan C."/>
            <person name="Northen T.R."/>
            <person name="Banfield J.F."/>
        </authorList>
    </citation>
    <scope>NUCLEOTIDE SEQUENCE [LARGE SCALE GENOMIC DNA]</scope>
    <source>
        <strain evidence="13">NP_3</strain>
    </source>
</reference>
<keyword evidence="4" id="KW-0808">Transferase</keyword>
<dbReference type="InterPro" id="IPR001610">
    <property type="entry name" value="PAC"/>
</dbReference>
<dbReference type="GO" id="GO:0009927">
    <property type="term" value="F:histidine phosphotransfer kinase activity"/>
    <property type="evidence" value="ECO:0007669"/>
    <property type="project" value="TreeGrafter"/>
</dbReference>
<dbReference type="SMART" id="SM00388">
    <property type="entry name" value="HisKA"/>
    <property type="match status" value="1"/>
</dbReference>